<gene>
    <name evidence="2" type="ORF">AFUS01_LOCUS7496</name>
</gene>
<organism evidence="2 3">
    <name type="scientific">Allacma fusca</name>
    <dbReference type="NCBI Taxonomy" id="39272"/>
    <lineage>
        <taxon>Eukaryota</taxon>
        <taxon>Metazoa</taxon>
        <taxon>Ecdysozoa</taxon>
        <taxon>Arthropoda</taxon>
        <taxon>Hexapoda</taxon>
        <taxon>Collembola</taxon>
        <taxon>Symphypleona</taxon>
        <taxon>Sminthuridae</taxon>
        <taxon>Allacma</taxon>
    </lineage>
</organism>
<reference evidence="2" key="1">
    <citation type="submission" date="2021-06" db="EMBL/GenBank/DDBJ databases">
        <authorList>
            <person name="Hodson N. C."/>
            <person name="Mongue J. A."/>
            <person name="Jaron S. K."/>
        </authorList>
    </citation>
    <scope>NUCLEOTIDE SEQUENCE</scope>
</reference>
<accession>A0A8J2JDD2</accession>
<feature type="signal peptide" evidence="1">
    <location>
        <begin position="1"/>
        <end position="22"/>
    </location>
</feature>
<dbReference type="EMBL" id="CAJVCH010050655">
    <property type="protein sequence ID" value="CAG7718075.1"/>
    <property type="molecule type" value="Genomic_DNA"/>
</dbReference>
<proteinExistence type="predicted"/>
<comment type="caution">
    <text evidence="2">The sequence shown here is derived from an EMBL/GenBank/DDBJ whole genome shotgun (WGS) entry which is preliminary data.</text>
</comment>
<keyword evidence="3" id="KW-1185">Reference proteome</keyword>
<sequence length="174" mass="19850">MDQNSFLTVWALFVVLFQSVSSVSVRHDDSIKKALIKRDSHYLEKIKEFKYIVSGFDYEDRPVIIMNWGKKLDKFLPPGSNYTTTNQYVTIKNFDGFDLRTIYKPAAVKIQLRLLSDVQGVIDRLAYGVIINANPVNPEEQVKKVLSGNEINYPRSGLLSLVWTLDANSFVAVE</sequence>
<evidence type="ECO:0000313" key="3">
    <source>
        <dbReference type="Proteomes" id="UP000708208"/>
    </source>
</evidence>
<feature type="chain" id="PRO_5035147211" evidence="1">
    <location>
        <begin position="23"/>
        <end position="174"/>
    </location>
</feature>
<name>A0A8J2JDD2_9HEXA</name>
<evidence type="ECO:0000313" key="2">
    <source>
        <dbReference type="EMBL" id="CAG7718075.1"/>
    </source>
</evidence>
<keyword evidence="1" id="KW-0732">Signal</keyword>
<dbReference type="AlphaFoldDB" id="A0A8J2JDD2"/>
<dbReference type="Proteomes" id="UP000708208">
    <property type="component" value="Unassembled WGS sequence"/>
</dbReference>
<protein>
    <submittedName>
        <fullName evidence="2">Uncharacterized protein</fullName>
    </submittedName>
</protein>
<evidence type="ECO:0000256" key="1">
    <source>
        <dbReference type="SAM" id="SignalP"/>
    </source>
</evidence>